<dbReference type="CDD" id="cd02042">
    <property type="entry name" value="ParAB_family"/>
    <property type="match status" value="1"/>
</dbReference>
<sequence length="261" mass="28419">MGQVIGIVNQKGGVGKTTTAVNLAASLAAIDKKILLIDFDPQGNASSGVNIDKEEASHNIYHVLSGEVTLEDAMIVCEIPTLFAISGHRNLAAAEVELVNEVGREFVLKNLLDPIKDQFDYIFVDCPPSLSLLTVNALTASDGVVIPIQAEYYALEGVRDLVGTIELVKKRLNPSLQITGIIVTMYDERTNLSQQVLQDVKGFFGNQLYKTVIPRNVRLSEAPSFGKPAMLYDIKSKGAQAYLKLAKEFLNGQKIRSRKGA</sequence>
<dbReference type="SUPFAM" id="SSF52540">
    <property type="entry name" value="P-loop containing nucleoside triphosphate hydrolases"/>
    <property type="match status" value="1"/>
</dbReference>
<dbReference type="Proteomes" id="UP000663929">
    <property type="component" value="Chromosome"/>
</dbReference>
<dbReference type="FunFam" id="3.40.50.300:FF:000285">
    <property type="entry name" value="Sporulation initiation inhibitor Soj"/>
    <property type="match status" value="1"/>
</dbReference>
<reference evidence="2" key="1">
    <citation type="submission" date="2021-03" db="EMBL/GenBank/DDBJ databases">
        <title>Acanthopleuribacteraceae sp. M133.</title>
        <authorList>
            <person name="Wang G."/>
        </authorList>
    </citation>
    <scope>NUCLEOTIDE SEQUENCE</scope>
    <source>
        <strain evidence="2">M133</strain>
    </source>
</reference>
<proteinExistence type="predicted"/>
<keyword evidence="3" id="KW-1185">Reference proteome</keyword>
<accession>A0A8A4TWX9</accession>
<dbReference type="InterPro" id="IPR050678">
    <property type="entry name" value="DNA_Partitioning_ATPase"/>
</dbReference>
<evidence type="ECO:0000313" key="2">
    <source>
        <dbReference type="EMBL" id="QTD53711.1"/>
    </source>
</evidence>
<dbReference type="AlphaFoldDB" id="A0A8A4TWX9"/>
<gene>
    <name evidence="2" type="ORF">J3U87_14755</name>
</gene>
<dbReference type="InterPro" id="IPR025669">
    <property type="entry name" value="AAA_dom"/>
</dbReference>
<dbReference type="EMBL" id="CP071793">
    <property type="protein sequence ID" value="QTD53711.1"/>
    <property type="molecule type" value="Genomic_DNA"/>
</dbReference>
<dbReference type="Pfam" id="PF13614">
    <property type="entry name" value="AAA_31"/>
    <property type="match status" value="1"/>
</dbReference>
<dbReference type="PANTHER" id="PTHR13696:SF52">
    <property type="entry name" value="PARA FAMILY PROTEIN CT_582"/>
    <property type="match status" value="1"/>
</dbReference>
<dbReference type="InterPro" id="IPR027417">
    <property type="entry name" value="P-loop_NTPase"/>
</dbReference>
<name>A0A8A4TWX9_SULCO</name>
<dbReference type="RefSeq" id="WP_237383811.1">
    <property type="nucleotide sequence ID" value="NZ_CP071793.1"/>
</dbReference>
<evidence type="ECO:0000259" key="1">
    <source>
        <dbReference type="Pfam" id="PF13614"/>
    </source>
</evidence>
<dbReference type="PANTHER" id="PTHR13696">
    <property type="entry name" value="P-LOOP CONTAINING NUCLEOSIDE TRIPHOSPHATE HYDROLASE"/>
    <property type="match status" value="1"/>
</dbReference>
<dbReference type="KEGG" id="scor:J3U87_14755"/>
<protein>
    <submittedName>
        <fullName evidence="2">ParA family protein</fullName>
    </submittedName>
</protein>
<feature type="domain" description="AAA" evidence="1">
    <location>
        <begin position="3"/>
        <end position="178"/>
    </location>
</feature>
<organism evidence="2 3">
    <name type="scientific">Sulfidibacter corallicola</name>
    <dbReference type="NCBI Taxonomy" id="2818388"/>
    <lineage>
        <taxon>Bacteria</taxon>
        <taxon>Pseudomonadati</taxon>
        <taxon>Acidobacteriota</taxon>
        <taxon>Holophagae</taxon>
        <taxon>Acanthopleuribacterales</taxon>
        <taxon>Acanthopleuribacteraceae</taxon>
        <taxon>Sulfidibacter</taxon>
    </lineage>
</organism>
<dbReference type="Gene3D" id="3.40.50.300">
    <property type="entry name" value="P-loop containing nucleotide triphosphate hydrolases"/>
    <property type="match status" value="1"/>
</dbReference>
<evidence type="ECO:0000313" key="3">
    <source>
        <dbReference type="Proteomes" id="UP000663929"/>
    </source>
</evidence>